<evidence type="ECO:0000256" key="11">
    <source>
        <dbReference type="HAMAP-Rule" id="MF_03049"/>
    </source>
</evidence>
<dbReference type="EC" id="2.7.7.-" evidence="11"/>
<feature type="binding site" evidence="11">
    <location>
        <begin position="115"/>
        <end position="119"/>
    </location>
    <ligand>
        <name>ATP</name>
        <dbReference type="ChEBI" id="CHEBI:30616"/>
    </ligand>
</feature>
<dbReference type="GO" id="GO:0004792">
    <property type="term" value="F:thiosulfate-cyanide sulfurtransferase activity"/>
    <property type="evidence" value="ECO:0007669"/>
    <property type="project" value="TreeGrafter"/>
</dbReference>
<evidence type="ECO:0000256" key="12">
    <source>
        <dbReference type="SAM" id="Coils"/>
    </source>
</evidence>
<dbReference type="GO" id="GO:0006777">
    <property type="term" value="P:Mo-molybdopterin cofactor biosynthetic process"/>
    <property type="evidence" value="ECO:0007669"/>
    <property type="project" value="UniProtKB-UniRule"/>
</dbReference>
<evidence type="ECO:0000256" key="2">
    <source>
        <dbReference type="ARBA" id="ARBA00022490"/>
    </source>
</evidence>
<dbReference type="EC" id="2.8.1.-" evidence="11"/>
<dbReference type="InterPro" id="IPR028885">
    <property type="entry name" value="MOCS3/Uba4"/>
</dbReference>
<dbReference type="GO" id="GO:0042292">
    <property type="term" value="F:URM1 activating enzyme activity"/>
    <property type="evidence" value="ECO:0007669"/>
    <property type="project" value="TreeGrafter"/>
</dbReference>
<dbReference type="Gene3D" id="3.40.50.720">
    <property type="entry name" value="NAD(P)-binding Rossmann-like Domain"/>
    <property type="match status" value="1"/>
</dbReference>
<dbReference type="GO" id="GO:0046872">
    <property type="term" value="F:metal ion binding"/>
    <property type="evidence" value="ECO:0007669"/>
    <property type="project" value="UniProtKB-KW"/>
</dbReference>
<dbReference type="Pfam" id="PF00899">
    <property type="entry name" value="ThiF"/>
    <property type="match status" value="1"/>
</dbReference>
<feature type="active site" description="Cysteine persulfide intermediate; for sulfurtransferase activity" evidence="11">
    <location>
        <position position="400"/>
    </location>
</feature>
<evidence type="ECO:0000256" key="10">
    <source>
        <dbReference type="ARBA" id="ARBA00023268"/>
    </source>
</evidence>
<feature type="binding site" evidence="11">
    <location>
        <position position="295"/>
    </location>
    <ligand>
        <name>Zn(2+)</name>
        <dbReference type="ChEBI" id="CHEBI:29105"/>
    </ligand>
</feature>
<keyword evidence="12" id="KW-0175">Coiled coil</keyword>
<dbReference type="GO" id="GO:0032447">
    <property type="term" value="P:protein urmylation"/>
    <property type="evidence" value="ECO:0007669"/>
    <property type="project" value="TreeGrafter"/>
</dbReference>
<name>A0AAN9T6Y8_9HEMI</name>
<feature type="binding site" evidence="11">
    <location>
        <position position="292"/>
    </location>
    <ligand>
        <name>Zn(2+)</name>
        <dbReference type="ChEBI" id="CHEBI:29105"/>
    </ligand>
</feature>
<keyword evidence="2 11" id="KW-0963">Cytoplasm</keyword>
<comment type="function">
    <text evidence="11">Plays a central role in 2-thiolation of mcm(5)S(2)U at tRNA wobble positions of cytosolic tRNA(Lys), tRNA(Glu) and tRNA(Gln). Acts by mediating the C-terminal thiocarboxylation of the sulfur carrier URM1. Its N-terminus first activates URM1 as acyl-adenylate (-COAMP), then the persulfide sulfur on the catalytic cysteine is transferred to URM1 to form thiocarboxylation (-COSH) of its C-terminus. The reaction probably involves hydrogen sulfide that is generated from the persulfide intermediate and that acts as nucleophile towards URM1. Subsequently, a transient disulfide bond is formed. Does not use thiosulfate as sulfur donor; NFS1 probably acting as a sulfur donor for thiocarboxylation reactions.</text>
</comment>
<dbReference type="InterPro" id="IPR000594">
    <property type="entry name" value="ThiF_NAD_FAD-bd"/>
</dbReference>
<feature type="domain" description="Rhodanese" evidence="13">
    <location>
        <begin position="342"/>
        <end position="441"/>
    </location>
</feature>
<evidence type="ECO:0000259" key="13">
    <source>
        <dbReference type="PROSITE" id="PS50206"/>
    </source>
</evidence>
<dbReference type="GO" id="GO:0070566">
    <property type="term" value="F:adenylyltransferase activity"/>
    <property type="evidence" value="ECO:0007669"/>
    <property type="project" value="InterPro"/>
</dbReference>
<dbReference type="InterPro" id="IPR001763">
    <property type="entry name" value="Rhodanese-like_dom"/>
</dbReference>
<dbReference type="GO" id="GO:0005524">
    <property type="term" value="F:ATP binding"/>
    <property type="evidence" value="ECO:0007669"/>
    <property type="project" value="UniProtKB-KW"/>
</dbReference>
<keyword evidence="4 11" id="KW-0819">tRNA processing</keyword>
<keyword evidence="15" id="KW-1185">Reference proteome</keyword>
<dbReference type="SMART" id="SM00450">
    <property type="entry name" value="RHOD"/>
    <property type="match status" value="1"/>
</dbReference>
<keyword evidence="9 11" id="KW-0501">Molybdenum cofactor biosynthesis</keyword>
<dbReference type="FunFam" id="3.40.250.10:FF:000014">
    <property type="entry name" value="Adenylyltransferase and sulfurtransferase MOCS3"/>
    <property type="match status" value="1"/>
</dbReference>
<dbReference type="PANTHER" id="PTHR10953:SF102">
    <property type="entry name" value="ADENYLYLTRANSFERASE AND SULFURTRANSFERASE MOCS3"/>
    <property type="match status" value="1"/>
</dbReference>
<sequence length="443" mass="49312">MYGDSADSTIHQLEEEIEFLSHQLKEKQELLISLKQKKQNNALECRNNDLSTADISRYSRQIILPSVGLDGQKKLKRSSVLIVGVGGLGCPAALYLVSAGVGHIGLVDYDDVEINNLHRQILHTENDVGLPKTESAFNKLLLLNRNVKISKHNCQLTSENSISIIRQYDVVLDATDNVATRYLLNDSCIFARKPLVSGSALQTEGQLTVYNHLSSPCYRCLYPQPPPANAVNNCSSSGVLGPICGVIGALQALEAIKIILNLEETLSSRMLLFDGYDTTFRCIKLRKRKLDCDVCGINPKIKSLIDYEQFCGSVANDKNASVNLLDKTERITVEELNQLRASQQPHLLIDVRTNPEYEMCHLSNSLNIHINSLEKNTNCVLETVEKLKQFGDDPKIICICRRGRDSQIAVNMLKSKLSTKSIFDVEGGLHAWAAQIDNNFPIY</sequence>
<protein>
    <recommendedName>
        <fullName evidence="11">Adenylyltransferase and sulfurtransferase MOCS3 homolog</fullName>
    </recommendedName>
    <alternativeName>
        <fullName evidence="11">UBA4 homolog</fullName>
    </alternativeName>
    <alternativeName>
        <fullName evidence="11">Ubiquitin-like protein activator 4 homolog</fullName>
    </alternativeName>
    <domain>
        <recommendedName>
            <fullName evidence="11">Adenylyltransferase</fullName>
            <ecNumber evidence="11">2.7.7.-</ecNumber>
        </recommendedName>
    </domain>
    <domain>
        <recommendedName>
            <fullName evidence="11">Sulfurtransferase</fullName>
            <ecNumber evidence="11">2.8.1.-</ecNumber>
        </recommendedName>
    </domain>
</protein>
<comment type="caution">
    <text evidence="14">The sequence shown here is derived from an EMBL/GenBank/DDBJ whole genome shotgun (WGS) entry which is preliminary data.</text>
</comment>
<comment type="pathway">
    <text evidence="11">tRNA modification; 5-methoxycarbonylmethyl-2-thiouridine-tRNA biosynthesis.</text>
</comment>
<dbReference type="InterPro" id="IPR045886">
    <property type="entry name" value="ThiF/MoeB/HesA"/>
</dbReference>
<evidence type="ECO:0000256" key="8">
    <source>
        <dbReference type="ARBA" id="ARBA00022840"/>
    </source>
</evidence>
<dbReference type="GO" id="GO:0002143">
    <property type="term" value="P:tRNA wobble position uridine thiolation"/>
    <property type="evidence" value="ECO:0007669"/>
    <property type="project" value="InterPro"/>
</dbReference>
<evidence type="ECO:0000256" key="3">
    <source>
        <dbReference type="ARBA" id="ARBA00022679"/>
    </source>
</evidence>
<comment type="subcellular location">
    <subcellularLocation>
        <location evidence="1">Cytoplasm</location>
        <location evidence="1">Cytosol</location>
    </subcellularLocation>
</comment>
<evidence type="ECO:0000256" key="4">
    <source>
        <dbReference type="ARBA" id="ARBA00022694"/>
    </source>
</evidence>
<feature type="binding site" evidence="11">
    <location>
        <position position="217"/>
    </location>
    <ligand>
        <name>Zn(2+)</name>
        <dbReference type="ChEBI" id="CHEBI:29105"/>
    </ligand>
</feature>
<dbReference type="SUPFAM" id="SSF69572">
    <property type="entry name" value="Activating enzymes of the ubiquitin-like proteins"/>
    <property type="match status" value="1"/>
</dbReference>
<organism evidence="14 15">
    <name type="scientific">Parthenolecanium corni</name>
    <dbReference type="NCBI Taxonomy" id="536013"/>
    <lineage>
        <taxon>Eukaryota</taxon>
        <taxon>Metazoa</taxon>
        <taxon>Ecdysozoa</taxon>
        <taxon>Arthropoda</taxon>
        <taxon>Hexapoda</taxon>
        <taxon>Insecta</taxon>
        <taxon>Pterygota</taxon>
        <taxon>Neoptera</taxon>
        <taxon>Paraneoptera</taxon>
        <taxon>Hemiptera</taxon>
        <taxon>Sternorrhyncha</taxon>
        <taxon>Coccoidea</taxon>
        <taxon>Coccidae</taxon>
        <taxon>Parthenolecanium</taxon>
    </lineage>
</organism>
<comment type="similarity">
    <text evidence="11">In the N-terminal section; belongs to the HesA/MoeB/ThiF family. UBA4 subfamily.</text>
</comment>
<feature type="binding site" evidence="11">
    <location>
        <position position="87"/>
    </location>
    <ligand>
        <name>ATP</name>
        <dbReference type="ChEBI" id="CHEBI:30616"/>
    </ligand>
</feature>
<dbReference type="AlphaFoldDB" id="A0AAN9T6Y8"/>
<feature type="coiled-coil region" evidence="12">
    <location>
        <begin position="10"/>
        <end position="37"/>
    </location>
</feature>
<reference evidence="14 15" key="1">
    <citation type="submission" date="2024-03" db="EMBL/GenBank/DDBJ databases">
        <title>Adaptation during the transition from Ophiocordyceps entomopathogen to insect associate is accompanied by gene loss and intensified selection.</title>
        <authorList>
            <person name="Ward C.M."/>
            <person name="Onetto C.A."/>
            <person name="Borneman A.R."/>
        </authorList>
    </citation>
    <scope>NUCLEOTIDE SEQUENCE [LARGE SCALE GENOMIC DNA]</scope>
    <source>
        <strain evidence="14">AWRI1</strain>
        <tissue evidence="14">Single Adult Female</tissue>
    </source>
</reference>
<evidence type="ECO:0000256" key="7">
    <source>
        <dbReference type="ARBA" id="ARBA00022833"/>
    </source>
</evidence>
<evidence type="ECO:0000256" key="1">
    <source>
        <dbReference type="ARBA" id="ARBA00004514"/>
    </source>
</evidence>
<feature type="active site" description="Glycyl thioester intermediate; for adenylyltransferase activity" evidence="11">
    <location>
        <position position="234"/>
    </location>
</feature>
<dbReference type="Gene3D" id="3.40.250.10">
    <property type="entry name" value="Rhodanese-like domain"/>
    <property type="match status" value="1"/>
</dbReference>
<comment type="cofactor">
    <cofactor evidence="11">
        <name>Zn(2+)</name>
        <dbReference type="ChEBI" id="CHEBI:29105"/>
    </cofactor>
    <text evidence="11">Binds 1 zinc ion per subunit.</text>
</comment>
<dbReference type="NCBIfam" id="NF004281">
    <property type="entry name" value="PRK05690.1"/>
    <property type="match status" value="1"/>
</dbReference>
<feature type="binding site" evidence="11">
    <location>
        <position position="220"/>
    </location>
    <ligand>
        <name>Zn(2+)</name>
        <dbReference type="ChEBI" id="CHEBI:29105"/>
    </ligand>
</feature>
<evidence type="ECO:0000256" key="5">
    <source>
        <dbReference type="ARBA" id="ARBA00022723"/>
    </source>
</evidence>
<feature type="binding site" evidence="11">
    <location>
        <position position="132"/>
    </location>
    <ligand>
        <name>ATP</name>
        <dbReference type="ChEBI" id="CHEBI:30616"/>
    </ligand>
</feature>
<keyword evidence="5 11" id="KW-0479">Metal-binding</keyword>
<keyword evidence="3 11" id="KW-0808">Transferase</keyword>
<dbReference type="PROSITE" id="PS50206">
    <property type="entry name" value="RHODANESE_3"/>
    <property type="match status" value="1"/>
</dbReference>
<evidence type="ECO:0000256" key="9">
    <source>
        <dbReference type="ARBA" id="ARBA00023150"/>
    </source>
</evidence>
<evidence type="ECO:0000313" key="14">
    <source>
        <dbReference type="EMBL" id="KAK7575675.1"/>
    </source>
</evidence>
<dbReference type="PANTHER" id="PTHR10953">
    <property type="entry name" value="UBIQUITIN-ACTIVATING ENZYME E1"/>
    <property type="match status" value="1"/>
</dbReference>
<dbReference type="CDD" id="cd00757">
    <property type="entry name" value="ThiF_MoeB_HesA_family"/>
    <property type="match status" value="1"/>
</dbReference>
<keyword evidence="7 11" id="KW-0862">Zinc</keyword>
<evidence type="ECO:0000313" key="15">
    <source>
        <dbReference type="Proteomes" id="UP001367676"/>
    </source>
</evidence>
<keyword evidence="10 11" id="KW-0511">Multifunctional enzyme</keyword>
<feature type="binding site" evidence="11">
    <location>
        <begin position="176"/>
        <end position="177"/>
    </location>
    <ligand>
        <name>ATP</name>
        <dbReference type="ChEBI" id="CHEBI:30616"/>
    </ligand>
</feature>
<keyword evidence="8 11" id="KW-0067">ATP-binding</keyword>
<feature type="binding site" evidence="11">
    <location>
        <position position="108"/>
    </location>
    <ligand>
        <name>ATP</name>
        <dbReference type="ChEBI" id="CHEBI:30616"/>
    </ligand>
</feature>
<keyword evidence="6 11" id="KW-0547">Nucleotide-binding</keyword>
<dbReference type="Proteomes" id="UP001367676">
    <property type="component" value="Unassembled WGS sequence"/>
</dbReference>
<evidence type="ECO:0000256" key="6">
    <source>
        <dbReference type="ARBA" id="ARBA00022741"/>
    </source>
</evidence>
<accession>A0AAN9T6Y8</accession>
<dbReference type="Pfam" id="PF00581">
    <property type="entry name" value="Rhodanese"/>
    <property type="match status" value="1"/>
</dbReference>
<dbReference type="InterPro" id="IPR035985">
    <property type="entry name" value="Ubiquitin-activating_enz"/>
</dbReference>
<dbReference type="InterPro" id="IPR036873">
    <property type="entry name" value="Rhodanese-like_dom_sf"/>
</dbReference>
<dbReference type="EMBL" id="JBBCAQ010000036">
    <property type="protein sequence ID" value="KAK7575675.1"/>
    <property type="molecule type" value="Genomic_DNA"/>
</dbReference>
<gene>
    <name evidence="14" type="ORF">V9T40_011961</name>
</gene>
<dbReference type="FunFam" id="3.40.50.720:FF:000033">
    <property type="entry name" value="Adenylyltransferase and sulfurtransferase MOCS3"/>
    <property type="match status" value="1"/>
</dbReference>
<dbReference type="GO" id="GO:0005829">
    <property type="term" value="C:cytosol"/>
    <property type="evidence" value="ECO:0007669"/>
    <property type="project" value="UniProtKB-SubCell"/>
</dbReference>
<dbReference type="HAMAP" id="MF_03049">
    <property type="entry name" value="MOCS3_Uba4"/>
    <property type="match status" value="1"/>
</dbReference>
<proteinExistence type="inferred from homology"/>